<gene>
    <name evidence="1" type="ORF">QQZ08_008199</name>
</gene>
<comment type="caution">
    <text evidence="1">The sequence shown here is derived from an EMBL/GenBank/DDBJ whole genome shotgun (WGS) entry which is preliminary data.</text>
</comment>
<reference evidence="1 2" key="1">
    <citation type="journal article" date="2025" name="Microbiol. Resour. Announc.">
        <title>Draft genome sequences for Neonectria magnoliae and Neonectria punicea, canker pathogens of Liriodendron tulipifera and Acer saccharum in West Virginia.</title>
        <authorList>
            <person name="Petronek H.M."/>
            <person name="Kasson M.T."/>
            <person name="Metheny A.M."/>
            <person name="Stauder C.M."/>
            <person name="Lovett B."/>
            <person name="Lynch S.C."/>
            <person name="Garnas J.R."/>
            <person name="Kasson L.R."/>
            <person name="Stajich J.E."/>
        </authorList>
    </citation>
    <scope>NUCLEOTIDE SEQUENCE [LARGE SCALE GENOMIC DNA]</scope>
    <source>
        <strain evidence="1 2">NRRL 64651</strain>
    </source>
</reference>
<dbReference type="Proteomes" id="UP001498421">
    <property type="component" value="Unassembled WGS sequence"/>
</dbReference>
<name>A0ABR1HWH8_9HYPO</name>
<protein>
    <submittedName>
        <fullName evidence="1">Uncharacterized protein</fullName>
    </submittedName>
</protein>
<organism evidence="1 2">
    <name type="scientific">Neonectria magnoliae</name>
    <dbReference type="NCBI Taxonomy" id="2732573"/>
    <lineage>
        <taxon>Eukaryota</taxon>
        <taxon>Fungi</taxon>
        <taxon>Dikarya</taxon>
        <taxon>Ascomycota</taxon>
        <taxon>Pezizomycotina</taxon>
        <taxon>Sordariomycetes</taxon>
        <taxon>Hypocreomycetidae</taxon>
        <taxon>Hypocreales</taxon>
        <taxon>Nectriaceae</taxon>
        <taxon>Neonectria</taxon>
    </lineage>
</organism>
<keyword evidence="2" id="KW-1185">Reference proteome</keyword>
<sequence length="187" mass="22137">MQWKLYNGLHLWVRRAVKFSHQGSLDNEQGQHPPPPTPRDLLANRVIYEIPLLDRSRNRSVDRDTDTPLAALYRIYEHIVLDQHIEIRNEIEAFWYHADWAVRNIPDPRDPDPERYACLACIPALLCLAFNRRIELGVPRHAPPIFTRDMLDEWRAHPFRLGHFEDASGYSRMRSRAYRADCLYRVV</sequence>
<proteinExistence type="predicted"/>
<accession>A0ABR1HWH8</accession>
<dbReference type="EMBL" id="JAZAVK010000084">
    <property type="protein sequence ID" value="KAK7425302.1"/>
    <property type="molecule type" value="Genomic_DNA"/>
</dbReference>
<evidence type="ECO:0000313" key="2">
    <source>
        <dbReference type="Proteomes" id="UP001498421"/>
    </source>
</evidence>
<evidence type="ECO:0000313" key="1">
    <source>
        <dbReference type="EMBL" id="KAK7425302.1"/>
    </source>
</evidence>